<evidence type="ECO:0000256" key="3">
    <source>
        <dbReference type="ARBA" id="ARBA00022603"/>
    </source>
</evidence>
<dbReference type="OrthoDB" id="9816043at2"/>
<keyword evidence="3 9" id="KW-0489">Methyltransferase</keyword>
<dbReference type="REBASE" id="14639">
    <property type="entry name" value="M.MaqORF4240P"/>
</dbReference>
<dbReference type="RefSeq" id="WP_011783262.1">
    <property type="nucleotide sequence ID" value="NC_008738.1"/>
</dbReference>
<dbReference type="eggNOG" id="COG2189">
    <property type="taxonomic scope" value="Bacteria"/>
</dbReference>
<name>A1U7X2_MARN8</name>
<sequence length="657" mass="74279">MSLNKKAILARLDELSPQELKRYLVQELTHKRLGLTWEADLIERDKALNSDLVFPRVDPELSHWPEQSASNNLIIEGDNFDSLRLLRSTHRGRIRVVMIDPPYNTGNGSDWVYNDSFVKKDDRWRHSKWLEFMYQRLLIARDLLTPDGVIMVCINDENRSKLELMMDEVMPGLRVGSFVWRVRSGGNDTKGALLSMNHEHVLVYGNPAFSFKGDERDQSSYTNPDDDPRGAWQNDNLVKAHNAKQRPEAYYHIRNPETDIWYPCDPDSVWRFASTTRPTKKALQADPIEVVIEERRVLWPTQDAYVQYDSLGDLKKAIKDGDAPKQLKIYNSLKNLERQSASDARIKRLLDYIEPLEFWVGKKIGTRKPRYKRFQKDLKRDIRPVSSWLQASALADESATDESLDSLTVITVGATGEGTNNYKQILNNKDFPYPKPPSLMRELLRQAMRPDDIALDFFAGSGTTGQAVLELNAEDDGNRRFILCSNAEASNKAPDRNICRDVCAERVRRVMSGYGDTPGLGGDFTYVTLDKVEEADLMFEAEPRHAFGLLSLRETGYLSEPPVDQPVWVVAQTASSAIVLCPRLSDEAVAALEALPVSQLIVYTDRPDSLQEALAGDKSVTCYSIESALRYAQGGNQASILKESSTVDAEPAQEVSQ</sequence>
<dbReference type="EC" id="2.1.1.72" evidence="2"/>
<evidence type="ECO:0000259" key="8">
    <source>
        <dbReference type="Pfam" id="PF01555"/>
    </source>
</evidence>
<dbReference type="InterPro" id="IPR002295">
    <property type="entry name" value="N4/N6-MTase_EcoPI_Mod-like"/>
</dbReference>
<dbReference type="SUPFAM" id="SSF53335">
    <property type="entry name" value="S-adenosyl-L-methionine-dependent methyltransferases"/>
    <property type="match status" value="1"/>
</dbReference>
<evidence type="ECO:0000256" key="4">
    <source>
        <dbReference type="ARBA" id="ARBA00022679"/>
    </source>
</evidence>
<comment type="catalytic activity">
    <reaction evidence="6">
        <text>a 2'-deoxyadenosine in DNA + S-adenosyl-L-methionine = an N(6)-methyl-2'-deoxyadenosine in DNA + S-adenosyl-L-homocysteine + H(+)</text>
        <dbReference type="Rhea" id="RHEA:15197"/>
        <dbReference type="Rhea" id="RHEA-COMP:12418"/>
        <dbReference type="Rhea" id="RHEA-COMP:12419"/>
        <dbReference type="ChEBI" id="CHEBI:15378"/>
        <dbReference type="ChEBI" id="CHEBI:57856"/>
        <dbReference type="ChEBI" id="CHEBI:59789"/>
        <dbReference type="ChEBI" id="CHEBI:90615"/>
        <dbReference type="ChEBI" id="CHEBI:90616"/>
        <dbReference type="EC" id="2.1.1.72"/>
    </reaction>
</comment>
<accession>A1U7X2</accession>
<protein>
    <recommendedName>
        <fullName evidence="2">site-specific DNA-methyltransferase (adenine-specific)</fullName>
        <ecNumber evidence="2">2.1.1.72</ecNumber>
    </recommendedName>
</protein>
<evidence type="ECO:0000256" key="7">
    <source>
        <dbReference type="SAM" id="MobiDB-lite"/>
    </source>
</evidence>
<dbReference type="GO" id="GO:0032259">
    <property type="term" value="P:methylation"/>
    <property type="evidence" value="ECO:0007669"/>
    <property type="project" value="UniProtKB-KW"/>
</dbReference>
<evidence type="ECO:0000256" key="2">
    <source>
        <dbReference type="ARBA" id="ARBA00011900"/>
    </source>
</evidence>
<evidence type="ECO:0000313" key="9">
    <source>
        <dbReference type="EMBL" id="ABM21091.1"/>
    </source>
</evidence>
<proteinExistence type="inferred from homology"/>
<keyword evidence="9" id="KW-0614">Plasmid</keyword>
<evidence type="ECO:0000256" key="6">
    <source>
        <dbReference type="ARBA" id="ARBA00047942"/>
    </source>
</evidence>
<comment type="similarity">
    <text evidence="1">Belongs to the N(4)/N(6)-methyltransferase family.</text>
</comment>
<evidence type="ECO:0000256" key="1">
    <source>
        <dbReference type="ARBA" id="ARBA00006594"/>
    </source>
</evidence>
<keyword evidence="5" id="KW-0949">S-adenosyl-L-methionine</keyword>
<dbReference type="PRINTS" id="PR00506">
    <property type="entry name" value="D21N6MTFRASE"/>
</dbReference>
<keyword evidence="4" id="KW-0808">Transferase</keyword>
<feature type="region of interest" description="Disordered" evidence="7">
    <location>
        <begin position="214"/>
        <end position="233"/>
    </location>
</feature>
<dbReference type="EMBL" id="CP000515">
    <property type="protein sequence ID" value="ABM21091.1"/>
    <property type="molecule type" value="Genomic_DNA"/>
</dbReference>
<gene>
    <name evidence="9" type="ordered locus">Maqu_4240</name>
</gene>
<evidence type="ECO:0000256" key="5">
    <source>
        <dbReference type="ARBA" id="ARBA00022691"/>
    </source>
</evidence>
<dbReference type="GO" id="GO:0008170">
    <property type="term" value="F:N-methyltransferase activity"/>
    <property type="evidence" value="ECO:0007669"/>
    <property type="project" value="InterPro"/>
</dbReference>
<dbReference type="KEGG" id="maq:Maqu_4240"/>
<dbReference type="GO" id="GO:0003677">
    <property type="term" value="F:DNA binding"/>
    <property type="evidence" value="ECO:0007669"/>
    <property type="project" value="InterPro"/>
</dbReference>
<dbReference type="InterPro" id="IPR029063">
    <property type="entry name" value="SAM-dependent_MTases_sf"/>
</dbReference>
<dbReference type="GO" id="GO:0009007">
    <property type="term" value="F:site-specific DNA-methyltransferase (adenine-specific) activity"/>
    <property type="evidence" value="ECO:0007669"/>
    <property type="project" value="UniProtKB-EC"/>
</dbReference>
<dbReference type="Proteomes" id="UP000000998">
    <property type="component" value="Plasmid pMAQU01"/>
</dbReference>
<dbReference type="Pfam" id="PF01555">
    <property type="entry name" value="N6_N4_Mtase"/>
    <property type="match status" value="1"/>
</dbReference>
<geneLocation type="plasmid" evidence="9 10">
    <name>pMAQU01</name>
</geneLocation>
<dbReference type="Gene3D" id="3.40.50.150">
    <property type="entry name" value="Vaccinia Virus protein VP39"/>
    <property type="match status" value="1"/>
</dbReference>
<dbReference type="InterPro" id="IPR002941">
    <property type="entry name" value="DNA_methylase_N4/N6"/>
</dbReference>
<organism evidence="9 10">
    <name type="scientific">Marinobacter nauticus (strain ATCC 700491 / DSM 11845 / VT8)</name>
    <name type="common">Marinobacter aquaeolei</name>
    <dbReference type="NCBI Taxonomy" id="351348"/>
    <lineage>
        <taxon>Bacteria</taxon>
        <taxon>Pseudomonadati</taxon>
        <taxon>Pseudomonadota</taxon>
        <taxon>Gammaproteobacteria</taxon>
        <taxon>Pseudomonadales</taxon>
        <taxon>Marinobacteraceae</taxon>
        <taxon>Marinobacter</taxon>
    </lineage>
</organism>
<dbReference type="HOGENOM" id="CLU_020164_1_3_6"/>
<evidence type="ECO:0000313" key="10">
    <source>
        <dbReference type="Proteomes" id="UP000000998"/>
    </source>
</evidence>
<dbReference type="AlphaFoldDB" id="A1U7X2"/>
<feature type="domain" description="DNA methylase N-4/N-6" evidence="8">
    <location>
        <begin position="94"/>
        <end position="474"/>
    </location>
</feature>
<reference evidence="10" key="1">
    <citation type="journal article" date="2011" name="Appl. Environ. Microbiol.">
        <title>Genomic potential of Marinobacter aquaeolei, a biogeochemical 'opportunitroph'.</title>
        <authorList>
            <person name="Singer E."/>
            <person name="Webb E.A."/>
            <person name="Nelson W.C."/>
            <person name="Heidelberg J.F."/>
            <person name="Ivanova N."/>
            <person name="Pati A."/>
            <person name="Edwards K.J."/>
        </authorList>
    </citation>
    <scope>NUCLEOTIDE SEQUENCE [LARGE SCALE GENOMIC DNA]</scope>
    <source>
        <strain evidence="10">ATCC 700491 / DSM 11845 / VT8</strain>
    </source>
</reference>